<dbReference type="EMBL" id="CP092424">
    <property type="protein sequence ID" value="ULP45420.1"/>
    <property type="molecule type" value="Genomic_DNA"/>
</dbReference>
<evidence type="ECO:0000256" key="1">
    <source>
        <dbReference type="SAM" id="MobiDB-lite"/>
    </source>
</evidence>
<evidence type="ECO:0000313" key="3">
    <source>
        <dbReference type="Proteomes" id="UP001055171"/>
    </source>
</evidence>
<dbReference type="RefSeq" id="WP_239723495.1">
    <property type="nucleotide sequence ID" value="NZ_CP092424.2"/>
</dbReference>
<keyword evidence="2" id="KW-0614">Plasmid</keyword>
<protein>
    <submittedName>
        <fullName evidence="2">Uncharacterized protein</fullName>
    </submittedName>
</protein>
<reference evidence="2" key="1">
    <citation type="submission" date="2022-08" db="EMBL/GenBank/DDBJ databases">
        <title>Complete genome sequence of 14 non-tuberculosis mycobacteria type-strains.</title>
        <authorList>
            <person name="Igarashi Y."/>
            <person name="Osugi A."/>
            <person name="Mitarai S."/>
        </authorList>
    </citation>
    <scope>NUCLEOTIDE SEQUENCE</scope>
    <source>
        <strain evidence="2">ATCC 51985</strain>
    </source>
</reference>
<organism evidence="2 3">
    <name type="scientific">Mycobacterium lentiflavum</name>
    <dbReference type="NCBI Taxonomy" id="141349"/>
    <lineage>
        <taxon>Bacteria</taxon>
        <taxon>Bacillati</taxon>
        <taxon>Actinomycetota</taxon>
        <taxon>Actinomycetes</taxon>
        <taxon>Mycobacteriales</taxon>
        <taxon>Mycobacteriaceae</taxon>
        <taxon>Mycobacterium</taxon>
        <taxon>Mycobacterium simiae complex</taxon>
    </lineage>
</organism>
<accession>A0ABY3V663</accession>
<proteinExistence type="predicted"/>
<geneLocation type="plasmid" evidence="2 3">
    <name>unnamed1</name>
</geneLocation>
<feature type="compositionally biased region" description="Basic residues" evidence="1">
    <location>
        <begin position="440"/>
        <end position="455"/>
    </location>
</feature>
<evidence type="ECO:0000313" key="2">
    <source>
        <dbReference type="EMBL" id="ULP45420.1"/>
    </source>
</evidence>
<gene>
    <name evidence="2" type="ORF">MJO58_28045</name>
</gene>
<name>A0ABY3V663_MYCLN</name>
<feature type="region of interest" description="Disordered" evidence="1">
    <location>
        <begin position="424"/>
        <end position="475"/>
    </location>
</feature>
<keyword evidence="3" id="KW-1185">Reference proteome</keyword>
<dbReference type="Proteomes" id="UP001055171">
    <property type="component" value="Plasmid unnamed1"/>
</dbReference>
<sequence length="475" mass="51355">MVEKLRTDWRAKKEAEEQKRREVEAAEAKWLHAIQDCLLWPLPQIRDVDPFQDLGVAKSQLAERYIADGERFPPYVDRDIDQTARQRLQSSGFVLLVGDPASGVTRTAYELALTVPTSPLVLVPIASHGLSTALADLDVLSRVPPGAPLLLWLDRVDTFTNAGLTAATLRRYGDRSPGLRVVATISSNQYVVWAAENRAVAEAFGKSVGLERLPSVKELGRAEAAYPTVDFSEGIAPAFTTTATLMTRLKGGDHSCQFEPAGDRCALARAVVEIALEWASTDIRRPLPEDRLAGLAQQRPTGHQKIEPRHLHGALEWAATRVVGGASLISKETDCQGKQVVAAHAAIVEIHRAEGNGPAEAVWTAALEAAGIADDSEAVGRIGFRAHTEGNVSAAARAWAMITAIDDPAAESLRQAVAFSHAHRDPNAEIPPPKTAIGAHRSRLRSRPPRSRTHAHQSGERMVYPRAAGQGARAL</sequence>